<reference evidence="2 3" key="1">
    <citation type="submission" date="2018-08" db="EMBL/GenBank/DDBJ databases">
        <title>Cellulomonas rhizosphaerae sp. nov., a novel actinomycete isolated from soil.</title>
        <authorList>
            <person name="Tian Y."/>
        </authorList>
    </citation>
    <scope>NUCLEOTIDE SEQUENCE [LARGE SCALE GENOMIC DNA]</scope>
    <source>
        <strain evidence="2 3">NEAU-TCZ24</strain>
    </source>
</reference>
<organism evidence="2 3">
    <name type="scientific">Cellulomonas rhizosphaerae</name>
    <dbReference type="NCBI Taxonomy" id="2293719"/>
    <lineage>
        <taxon>Bacteria</taxon>
        <taxon>Bacillati</taxon>
        <taxon>Actinomycetota</taxon>
        <taxon>Actinomycetes</taxon>
        <taxon>Micrococcales</taxon>
        <taxon>Cellulomonadaceae</taxon>
        <taxon>Cellulomonas</taxon>
    </lineage>
</organism>
<comment type="caution">
    <text evidence="2">The sequence shown here is derived from an EMBL/GenBank/DDBJ whole genome shotgun (WGS) entry which is preliminary data.</text>
</comment>
<keyword evidence="3" id="KW-1185">Reference proteome</keyword>
<dbReference type="EMBL" id="QWKP01000222">
    <property type="protein sequence ID" value="RHA37532.1"/>
    <property type="molecule type" value="Genomic_DNA"/>
</dbReference>
<dbReference type="Proteomes" id="UP000283374">
    <property type="component" value="Unassembled WGS sequence"/>
</dbReference>
<protein>
    <submittedName>
        <fullName evidence="2">Uncharacterized protein</fullName>
    </submittedName>
</protein>
<gene>
    <name evidence="2" type="ORF">D1825_16820</name>
</gene>
<name>A0A413RHD5_9CELL</name>
<proteinExistence type="predicted"/>
<dbReference type="AlphaFoldDB" id="A0A413RHD5"/>
<evidence type="ECO:0000313" key="3">
    <source>
        <dbReference type="Proteomes" id="UP000283374"/>
    </source>
</evidence>
<accession>A0A413RHD5</accession>
<evidence type="ECO:0000256" key="1">
    <source>
        <dbReference type="SAM" id="MobiDB-lite"/>
    </source>
</evidence>
<feature type="region of interest" description="Disordered" evidence="1">
    <location>
        <begin position="74"/>
        <end position="97"/>
    </location>
</feature>
<sequence>MRWVLVVAAVVLVALLVDRLVARGVFDRRRERPRSTGGASSSGMLGDFIEVFQPNRVHLTAEQERQQLDIDYAGDDAPPFDIDSGTVTLRPSTPKEH</sequence>
<dbReference type="OrthoDB" id="4828895at2"/>
<dbReference type="InterPro" id="IPR045684">
    <property type="entry name" value="DUF6191"/>
</dbReference>
<dbReference type="Pfam" id="PF19690">
    <property type="entry name" value="DUF6191"/>
    <property type="match status" value="1"/>
</dbReference>
<dbReference type="RefSeq" id="WP_118768576.1">
    <property type="nucleotide sequence ID" value="NZ_QWKP01000222.1"/>
</dbReference>
<evidence type="ECO:0000313" key="2">
    <source>
        <dbReference type="EMBL" id="RHA37532.1"/>
    </source>
</evidence>